<keyword evidence="3" id="KW-0963">Cytoplasm</keyword>
<evidence type="ECO:0000256" key="5">
    <source>
        <dbReference type="ARBA" id="ARBA00022741"/>
    </source>
</evidence>
<evidence type="ECO:0000256" key="10">
    <source>
        <dbReference type="ARBA" id="ARBA00023273"/>
    </source>
</evidence>
<dbReference type="GO" id="GO:0016459">
    <property type="term" value="C:myosin complex"/>
    <property type="evidence" value="ECO:0007669"/>
    <property type="project" value="UniProtKB-KW"/>
</dbReference>
<organism evidence="13 14">
    <name type="scientific">Rotaria magnacalcarata</name>
    <dbReference type="NCBI Taxonomy" id="392030"/>
    <lineage>
        <taxon>Eukaryota</taxon>
        <taxon>Metazoa</taxon>
        <taxon>Spiralia</taxon>
        <taxon>Gnathifera</taxon>
        <taxon>Rotifera</taxon>
        <taxon>Eurotatoria</taxon>
        <taxon>Bdelloidea</taxon>
        <taxon>Philodinida</taxon>
        <taxon>Philodinidae</taxon>
        <taxon>Rotaria</taxon>
    </lineage>
</organism>
<dbReference type="AlphaFoldDB" id="A0A821I6B3"/>
<name>A0A821I6B3_9BILA</name>
<evidence type="ECO:0000313" key="14">
    <source>
        <dbReference type="Proteomes" id="UP000663866"/>
    </source>
</evidence>
<evidence type="ECO:0000256" key="9">
    <source>
        <dbReference type="ARBA" id="ARBA00023212"/>
    </source>
</evidence>
<dbReference type="InterPro" id="IPR027417">
    <property type="entry name" value="P-loop_NTPase"/>
</dbReference>
<dbReference type="GO" id="GO:0004674">
    <property type="term" value="F:protein serine/threonine kinase activity"/>
    <property type="evidence" value="ECO:0007669"/>
    <property type="project" value="TreeGrafter"/>
</dbReference>
<reference evidence="13" key="1">
    <citation type="submission" date="2021-02" db="EMBL/GenBank/DDBJ databases">
        <authorList>
            <person name="Nowell W R."/>
        </authorList>
    </citation>
    <scope>NUCLEOTIDE SEQUENCE</scope>
</reference>
<dbReference type="GO" id="GO:0005524">
    <property type="term" value="F:ATP binding"/>
    <property type="evidence" value="ECO:0007669"/>
    <property type="project" value="UniProtKB-UniRule"/>
</dbReference>
<keyword evidence="8 11" id="KW-0505">Motor protein</keyword>
<evidence type="ECO:0000256" key="2">
    <source>
        <dbReference type="ARBA" id="ARBA00004316"/>
    </source>
</evidence>
<feature type="non-terminal residue" evidence="13">
    <location>
        <position position="77"/>
    </location>
</feature>
<comment type="caution">
    <text evidence="13">The sequence shown here is derived from an EMBL/GenBank/DDBJ whole genome shotgun (WGS) entry which is preliminary data.</text>
</comment>
<keyword evidence="6 11" id="KW-0067">ATP-binding</keyword>
<dbReference type="Pfam" id="PF00063">
    <property type="entry name" value="Myosin_head"/>
    <property type="match status" value="1"/>
</dbReference>
<evidence type="ECO:0000256" key="7">
    <source>
        <dbReference type="ARBA" id="ARBA00023123"/>
    </source>
</evidence>
<comment type="similarity">
    <text evidence="11">Belongs to the TRAFAC class myosin-kinesin ATPase superfamily. Myosin family.</text>
</comment>
<dbReference type="InterPro" id="IPR052409">
    <property type="entry name" value="Myosin-III_kinase_activity"/>
</dbReference>
<keyword evidence="5 11" id="KW-0547">Nucleotide-binding</keyword>
<evidence type="ECO:0000256" key="3">
    <source>
        <dbReference type="ARBA" id="ARBA00022490"/>
    </source>
</evidence>
<dbReference type="GO" id="GO:0030832">
    <property type="term" value="P:regulation of actin filament length"/>
    <property type="evidence" value="ECO:0007669"/>
    <property type="project" value="TreeGrafter"/>
</dbReference>
<dbReference type="EMBL" id="CAJOBG010098405">
    <property type="protein sequence ID" value="CAF4692871.1"/>
    <property type="molecule type" value="Genomic_DNA"/>
</dbReference>
<evidence type="ECO:0000313" key="13">
    <source>
        <dbReference type="EMBL" id="CAF4692871.1"/>
    </source>
</evidence>
<keyword evidence="14" id="KW-1185">Reference proteome</keyword>
<feature type="binding site" evidence="11">
    <location>
        <begin position="14"/>
        <end position="21"/>
    </location>
    <ligand>
        <name>ATP</name>
        <dbReference type="ChEBI" id="CHEBI:30616"/>
    </ligand>
</feature>
<keyword evidence="7 11" id="KW-0518">Myosin</keyword>
<proteinExistence type="inferred from homology"/>
<evidence type="ECO:0000256" key="8">
    <source>
        <dbReference type="ARBA" id="ARBA00023175"/>
    </source>
</evidence>
<dbReference type="PANTHER" id="PTHR46256">
    <property type="entry name" value="AGAP011099-PA"/>
    <property type="match status" value="1"/>
</dbReference>
<dbReference type="Proteomes" id="UP000663866">
    <property type="component" value="Unassembled WGS sequence"/>
</dbReference>
<evidence type="ECO:0000256" key="11">
    <source>
        <dbReference type="PROSITE-ProRule" id="PRU00782"/>
    </source>
</evidence>
<keyword evidence="11" id="KW-0009">Actin-binding</keyword>
<evidence type="ECO:0000256" key="4">
    <source>
        <dbReference type="ARBA" id="ARBA00022737"/>
    </source>
</evidence>
<gene>
    <name evidence="13" type="ORF">OVN521_LOCUS48124</name>
</gene>
<protein>
    <recommendedName>
        <fullName evidence="12">Myosin motor domain-containing protein</fullName>
    </recommendedName>
</protein>
<keyword evidence="10" id="KW-0966">Cell projection</keyword>
<keyword evidence="4" id="KW-0677">Repeat</keyword>
<comment type="caution">
    <text evidence="11">Lacks conserved residue(s) required for the propagation of feature annotation.</text>
</comment>
<keyword evidence="9" id="KW-0206">Cytoskeleton</keyword>
<comment type="subcellular location">
    <subcellularLocation>
        <location evidence="2">Cell projection</location>
    </subcellularLocation>
    <subcellularLocation>
        <location evidence="1">Cytoplasm</location>
        <location evidence="1">Cytoskeleton</location>
    </subcellularLocation>
</comment>
<dbReference type="SUPFAM" id="SSF52540">
    <property type="entry name" value="P-loop containing nucleoside triphosphate hydrolases"/>
    <property type="match status" value="1"/>
</dbReference>
<dbReference type="PROSITE" id="PS51456">
    <property type="entry name" value="MYOSIN_MOTOR"/>
    <property type="match status" value="1"/>
</dbReference>
<dbReference type="InterPro" id="IPR036961">
    <property type="entry name" value="Kinesin_motor_dom_sf"/>
</dbReference>
<dbReference type="Gene3D" id="3.40.850.10">
    <property type="entry name" value="Kinesin motor domain"/>
    <property type="match status" value="1"/>
</dbReference>
<dbReference type="GO" id="GO:0042995">
    <property type="term" value="C:cell projection"/>
    <property type="evidence" value="ECO:0007669"/>
    <property type="project" value="UniProtKB-SubCell"/>
</dbReference>
<dbReference type="PANTHER" id="PTHR46256:SF3">
    <property type="entry name" value="MYOSIN MOTOR DOMAIN-CONTAINING PROTEIN"/>
    <property type="match status" value="1"/>
</dbReference>
<sequence length="77" mass="8580">MLHDLEHQYIVISGESGSGKTQSANFLVKQLTFLGNAPNKSLQEKILQINPLIEGFGNARTIINDNSSRFGKYLEML</sequence>
<dbReference type="GO" id="GO:0000146">
    <property type="term" value="F:microfilament motor activity"/>
    <property type="evidence" value="ECO:0007669"/>
    <property type="project" value="TreeGrafter"/>
</dbReference>
<dbReference type="InterPro" id="IPR001609">
    <property type="entry name" value="Myosin_head_motor_dom-like"/>
</dbReference>
<dbReference type="PRINTS" id="PR00193">
    <property type="entry name" value="MYOSINHEAVY"/>
</dbReference>
<evidence type="ECO:0000259" key="12">
    <source>
        <dbReference type="PROSITE" id="PS51456"/>
    </source>
</evidence>
<accession>A0A821I6B3</accession>
<dbReference type="GO" id="GO:0003779">
    <property type="term" value="F:actin binding"/>
    <property type="evidence" value="ECO:0007669"/>
    <property type="project" value="UniProtKB-KW"/>
</dbReference>
<feature type="domain" description="Myosin motor" evidence="12">
    <location>
        <begin position="1"/>
        <end position="77"/>
    </location>
</feature>
<evidence type="ECO:0000256" key="1">
    <source>
        <dbReference type="ARBA" id="ARBA00004245"/>
    </source>
</evidence>
<evidence type="ECO:0000256" key="6">
    <source>
        <dbReference type="ARBA" id="ARBA00022840"/>
    </source>
</evidence>